<feature type="signal peptide" evidence="2">
    <location>
        <begin position="1"/>
        <end position="25"/>
    </location>
</feature>
<accession>A0A1T2XMY3</accession>
<sequence length="156" mass="17424">MTRRTKWIVTFVLFCAIAIPMTTYATNTYSEQPSANRIHEIDGGINLDLSALSALLGIDADDIAAALQQGQSINELAHNHHINLQQVIDSQVAKFVDRLESLRDASKITDDQYEKLKSRFTDQLTYYMSMLSGAEEPKSPNPPKKISVDPGQLHHL</sequence>
<comment type="caution">
    <text evidence="3">The sequence shown here is derived from an EMBL/GenBank/DDBJ whole genome shotgun (WGS) entry which is preliminary data.</text>
</comment>
<dbReference type="AlphaFoldDB" id="A0A1T2XMY3"/>
<reference evidence="3 4" key="1">
    <citation type="submission" date="2017-01" db="EMBL/GenBank/DDBJ databases">
        <title>Genome analysis of Paenibacillus selenitrireducens ES3-24.</title>
        <authorList>
            <person name="Xu D."/>
            <person name="Yao R."/>
            <person name="Zheng S."/>
        </authorList>
    </citation>
    <scope>NUCLEOTIDE SEQUENCE [LARGE SCALE GENOMIC DNA]</scope>
    <source>
        <strain evidence="3 4">ES3-24</strain>
    </source>
</reference>
<dbReference type="Proteomes" id="UP000190188">
    <property type="component" value="Unassembled WGS sequence"/>
</dbReference>
<dbReference type="EMBL" id="MSZX01000001">
    <property type="protein sequence ID" value="OPA81096.1"/>
    <property type="molecule type" value="Genomic_DNA"/>
</dbReference>
<proteinExistence type="predicted"/>
<organism evidence="3 4">
    <name type="scientific">Paenibacillus selenitireducens</name>
    <dbReference type="NCBI Taxonomy" id="1324314"/>
    <lineage>
        <taxon>Bacteria</taxon>
        <taxon>Bacillati</taxon>
        <taxon>Bacillota</taxon>
        <taxon>Bacilli</taxon>
        <taxon>Bacillales</taxon>
        <taxon>Paenibacillaceae</taxon>
        <taxon>Paenibacillus</taxon>
    </lineage>
</organism>
<evidence type="ECO:0000313" key="4">
    <source>
        <dbReference type="Proteomes" id="UP000190188"/>
    </source>
</evidence>
<protein>
    <submittedName>
        <fullName evidence="3">Uncharacterized protein</fullName>
    </submittedName>
</protein>
<keyword evidence="4" id="KW-1185">Reference proteome</keyword>
<feature type="chain" id="PRO_5010572214" evidence="2">
    <location>
        <begin position="26"/>
        <end position="156"/>
    </location>
</feature>
<name>A0A1T2XMY3_9BACL</name>
<gene>
    <name evidence="3" type="ORF">BVG16_01795</name>
</gene>
<evidence type="ECO:0000256" key="1">
    <source>
        <dbReference type="SAM" id="MobiDB-lite"/>
    </source>
</evidence>
<evidence type="ECO:0000256" key="2">
    <source>
        <dbReference type="SAM" id="SignalP"/>
    </source>
</evidence>
<evidence type="ECO:0000313" key="3">
    <source>
        <dbReference type="EMBL" id="OPA81096.1"/>
    </source>
</evidence>
<keyword evidence="2" id="KW-0732">Signal</keyword>
<feature type="region of interest" description="Disordered" evidence="1">
    <location>
        <begin position="132"/>
        <end position="156"/>
    </location>
</feature>